<keyword evidence="5" id="KW-0677">Repeat</keyword>
<evidence type="ECO:0000256" key="4">
    <source>
        <dbReference type="ARBA" id="ARBA00022692"/>
    </source>
</evidence>
<evidence type="ECO:0000256" key="2">
    <source>
        <dbReference type="ARBA" id="ARBA00007577"/>
    </source>
</evidence>
<feature type="transmembrane region" description="Helical" evidence="10">
    <location>
        <begin position="805"/>
        <end position="825"/>
    </location>
</feature>
<dbReference type="InterPro" id="IPR017871">
    <property type="entry name" value="ABC_transporter-like_CS"/>
</dbReference>
<feature type="transmembrane region" description="Helical" evidence="10">
    <location>
        <begin position="181"/>
        <end position="201"/>
    </location>
</feature>
<organism evidence="13 14">
    <name type="scientific">Syphacia muris</name>
    <dbReference type="NCBI Taxonomy" id="451379"/>
    <lineage>
        <taxon>Eukaryota</taxon>
        <taxon>Metazoa</taxon>
        <taxon>Ecdysozoa</taxon>
        <taxon>Nematoda</taxon>
        <taxon>Chromadorea</taxon>
        <taxon>Rhabditida</taxon>
        <taxon>Spirurina</taxon>
        <taxon>Oxyuridomorpha</taxon>
        <taxon>Oxyuroidea</taxon>
        <taxon>Oxyuridae</taxon>
        <taxon>Syphacia</taxon>
    </lineage>
</organism>
<dbReference type="InterPro" id="IPR036640">
    <property type="entry name" value="ABC1_TM_sf"/>
</dbReference>
<dbReference type="CDD" id="cd03249">
    <property type="entry name" value="ABC_MTABC3_MDL1_MDL2"/>
    <property type="match status" value="2"/>
</dbReference>
<evidence type="ECO:0000313" key="13">
    <source>
        <dbReference type="Proteomes" id="UP000046393"/>
    </source>
</evidence>
<feature type="domain" description="ABC transmembrane type-1" evidence="12">
    <location>
        <begin position="688"/>
        <end position="972"/>
    </location>
</feature>
<dbReference type="FunFam" id="3.40.50.300:FF:000916">
    <property type="entry name" value="ABC transporter B family member 9"/>
    <property type="match status" value="1"/>
</dbReference>
<keyword evidence="8 10" id="KW-1133">Transmembrane helix</keyword>
<dbReference type="InterPro" id="IPR011527">
    <property type="entry name" value="ABC1_TM_dom"/>
</dbReference>
<feature type="domain" description="ABC transporter" evidence="11">
    <location>
        <begin position="1005"/>
        <end position="1242"/>
    </location>
</feature>
<dbReference type="PROSITE" id="PS50893">
    <property type="entry name" value="ABC_TRANSPORTER_2"/>
    <property type="match status" value="2"/>
</dbReference>
<evidence type="ECO:0000256" key="9">
    <source>
        <dbReference type="ARBA" id="ARBA00023136"/>
    </source>
</evidence>
<evidence type="ECO:0000256" key="3">
    <source>
        <dbReference type="ARBA" id="ARBA00022448"/>
    </source>
</evidence>
<dbReference type="PROSITE" id="PS00211">
    <property type="entry name" value="ABC_TRANSPORTER_1"/>
    <property type="match status" value="2"/>
</dbReference>
<dbReference type="GO" id="GO:0016887">
    <property type="term" value="F:ATP hydrolysis activity"/>
    <property type="evidence" value="ECO:0007669"/>
    <property type="project" value="InterPro"/>
</dbReference>
<dbReference type="GO" id="GO:0005743">
    <property type="term" value="C:mitochondrial inner membrane"/>
    <property type="evidence" value="ECO:0007669"/>
    <property type="project" value="TreeGrafter"/>
</dbReference>
<name>A0A0N5AM76_9BILA</name>
<feature type="domain" description="ABC transporter" evidence="11">
    <location>
        <begin position="384"/>
        <end position="620"/>
    </location>
</feature>
<evidence type="ECO:0000256" key="1">
    <source>
        <dbReference type="ARBA" id="ARBA00004141"/>
    </source>
</evidence>
<keyword evidence="9 10" id="KW-0472">Membrane</keyword>
<evidence type="ECO:0000313" key="14">
    <source>
        <dbReference type="WBParaSite" id="SMUV_0000567801-mRNA-1"/>
    </source>
</evidence>
<dbReference type="FunFam" id="1.20.1560.10:FF:000018">
    <property type="entry name" value="ATP-binding cassette subfamily B member 11"/>
    <property type="match status" value="1"/>
</dbReference>
<feature type="transmembrane region" description="Helical" evidence="10">
    <location>
        <begin position="39"/>
        <end position="63"/>
    </location>
</feature>
<dbReference type="FunFam" id="1.20.1560.10:FF:000009">
    <property type="entry name" value="ABC transporter B family member 1"/>
    <property type="match status" value="1"/>
</dbReference>
<dbReference type="Pfam" id="PF00664">
    <property type="entry name" value="ABC_membrane"/>
    <property type="match status" value="2"/>
</dbReference>
<dbReference type="STRING" id="451379.A0A0N5AM76"/>
<dbReference type="Gene3D" id="3.40.50.300">
    <property type="entry name" value="P-loop containing nucleotide triphosphate hydrolases"/>
    <property type="match status" value="2"/>
</dbReference>
<dbReference type="InterPro" id="IPR027417">
    <property type="entry name" value="P-loop_NTPase"/>
</dbReference>
<feature type="transmembrane region" description="Helical" evidence="10">
    <location>
        <begin position="207"/>
        <end position="228"/>
    </location>
</feature>
<dbReference type="Gene3D" id="1.20.1560.10">
    <property type="entry name" value="ABC transporter type 1, transmembrane domain"/>
    <property type="match status" value="1"/>
</dbReference>
<dbReference type="SUPFAM" id="SSF52540">
    <property type="entry name" value="P-loop containing nucleoside triphosphate hydrolases"/>
    <property type="match status" value="2"/>
</dbReference>
<dbReference type="GO" id="GO:0090374">
    <property type="term" value="P:oligopeptide export from mitochondrion"/>
    <property type="evidence" value="ECO:0007669"/>
    <property type="project" value="TreeGrafter"/>
</dbReference>
<feature type="transmembrane region" description="Helical" evidence="10">
    <location>
        <begin position="283"/>
        <end position="307"/>
    </location>
</feature>
<dbReference type="GO" id="GO:0015421">
    <property type="term" value="F:ABC-type oligopeptide transporter activity"/>
    <property type="evidence" value="ECO:0007669"/>
    <property type="project" value="TreeGrafter"/>
</dbReference>
<evidence type="ECO:0000259" key="12">
    <source>
        <dbReference type="PROSITE" id="PS50929"/>
    </source>
</evidence>
<feature type="transmembrane region" description="Helical" evidence="10">
    <location>
        <begin position="947"/>
        <end position="967"/>
    </location>
</feature>
<dbReference type="WBParaSite" id="SMUV_0000567801-mRNA-1">
    <property type="protein sequence ID" value="SMUV_0000567801-mRNA-1"/>
    <property type="gene ID" value="SMUV_0000567801"/>
</dbReference>
<feature type="transmembrane region" description="Helical" evidence="10">
    <location>
        <begin position="907"/>
        <end position="927"/>
    </location>
</feature>
<feature type="transmembrane region" description="Helical" evidence="10">
    <location>
        <begin position="727"/>
        <end position="754"/>
    </location>
</feature>
<evidence type="ECO:0000256" key="6">
    <source>
        <dbReference type="ARBA" id="ARBA00022741"/>
    </source>
</evidence>
<reference evidence="14" key="1">
    <citation type="submission" date="2017-02" db="UniProtKB">
        <authorList>
            <consortium name="WormBaseParasite"/>
        </authorList>
    </citation>
    <scope>IDENTIFICATION</scope>
</reference>
<dbReference type="InterPro" id="IPR003439">
    <property type="entry name" value="ABC_transporter-like_ATP-bd"/>
</dbReference>
<dbReference type="GO" id="GO:0005524">
    <property type="term" value="F:ATP binding"/>
    <property type="evidence" value="ECO:0007669"/>
    <property type="project" value="UniProtKB-KW"/>
</dbReference>
<feature type="transmembrane region" description="Helical" evidence="10">
    <location>
        <begin position="327"/>
        <end position="350"/>
    </location>
</feature>
<keyword evidence="3" id="KW-0813">Transport</keyword>
<dbReference type="SMART" id="SM00382">
    <property type="entry name" value="AAA"/>
    <property type="match status" value="2"/>
</dbReference>
<dbReference type="InterPro" id="IPR039421">
    <property type="entry name" value="Type_1_exporter"/>
</dbReference>
<evidence type="ECO:0000256" key="5">
    <source>
        <dbReference type="ARBA" id="ARBA00022737"/>
    </source>
</evidence>
<keyword evidence="13" id="KW-1185">Reference proteome</keyword>
<feature type="transmembrane region" description="Helical" evidence="10">
    <location>
        <begin position="107"/>
        <end position="131"/>
    </location>
</feature>
<feature type="transmembrane region" description="Helical" evidence="10">
    <location>
        <begin position="683"/>
        <end position="707"/>
    </location>
</feature>
<dbReference type="PANTHER" id="PTHR43394:SF27">
    <property type="entry name" value="ATP-DEPENDENT TRANSLOCASE ABCB1-LIKE"/>
    <property type="match status" value="1"/>
</dbReference>
<keyword evidence="6" id="KW-0547">Nucleotide-binding</keyword>
<dbReference type="InterPro" id="IPR003593">
    <property type="entry name" value="AAA+_ATPase"/>
</dbReference>
<dbReference type="Proteomes" id="UP000046393">
    <property type="component" value="Unplaced"/>
</dbReference>
<dbReference type="Pfam" id="PF00005">
    <property type="entry name" value="ABC_tran"/>
    <property type="match status" value="2"/>
</dbReference>
<dbReference type="CDD" id="cd18578">
    <property type="entry name" value="ABC_6TM_Pgp_ABCB1_D2_like"/>
    <property type="match status" value="1"/>
</dbReference>
<dbReference type="PROSITE" id="PS50929">
    <property type="entry name" value="ABC_TM1F"/>
    <property type="match status" value="2"/>
</dbReference>
<feature type="transmembrane region" description="Helical" evidence="10">
    <location>
        <begin position="831"/>
        <end position="848"/>
    </location>
</feature>
<evidence type="ECO:0000256" key="8">
    <source>
        <dbReference type="ARBA" id="ARBA00022989"/>
    </source>
</evidence>
<keyword evidence="4 10" id="KW-0812">Transmembrane</keyword>
<evidence type="ECO:0000256" key="10">
    <source>
        <dbReference type="SAM" id="Phobius"/>
    </source>
</evidence>
<sequence length="1250" mass="139470">LNSKFTEICLLFNCLLNRLSHCFDENNALQLSYATFYDYFFMIFGTFVSVVHGVGFPLLSVVLGNMTNVFLRAQISEFVTHEAASSDDTLEPISEDDFKSEVKKFCLYYLIIGVAMFVTSYVQIWCFESFAERTTHKLRRNYLKAILRQEIAWFDKEQTGSLTSRLTDDLERVREGIGDKLSILIQLLATFVAGFIVAFTYNWRMTLVMMAFTPLLAGLGGFLGRVVATRTQVEQEKYAFAGAIAEETFSSIRTVLSLNGYCFKRFRYEKALEESKRTGRLKYLYMGLGVSLMYLTTYASYAVAFWYGSKLIVDNADMDRGTVFTVFFSVMSGSTALGAALPNVATFGMAKGAARKVLSVINCIPAIDPYSPEGEFPAQVKGAISFKNVEFSYPIRKNIKILDKISFNIEAGKKVALVGTSGCGKSTSVNLLLRFYDPDNGQVTLDGYDLKSLNVRQLRDSIGIVSQEPILFDGTIASNIRLGKDDATRDEIINACKLANAWHFIDLLPNGLDTHVGERGVQLSGGQKQRIAIARALIKNPSILLLDEATSALDTESESVVQRALEQAQKGRTTISVAHRLSTVKDCDEILVFQKGRIIERGTHEELIQLKGVFYKMVLAQSIHQNQNENEVPSTEGHWSRKTSILSSYRSRRSTRASTLCSEEQSLAPTSMAKIFKVNKDCWFYWMVGFAGSFLTGIVPPFFSLVYSQIFDVYSLPANEIGPKALFWSMMFLVCGVVSAAGFFIASNMLGLCGETLTKKLRLMAFINLMRQDIAFYDDPKHATGKLCTRFATDAPNVRYVFTRLPAVISSIVTLFGAIIIGFVYGWQLALVLLVIIPLILGSGYFQMKMQFGKKLRDTKLLEEAGKTATEAVEHIRTVQALNKQKLFIHDYRNSLEVPFRFNLRQVHVYSGVFAFSQSLVFFMYALSFYLGSVFVLHDIMSPLNVYRVFFAIAFCGQTVGQISAFIPDVVKARLAASLVFYLAEHPTEIDSLSTDGKESIKGNIQLKNVHFRYPTRKNIRILRGLNLSVKAGDTVALVGHSGCGKSTVMGLLERFYNPNRGSIFIDDEDITNINIKSLRGQMAIVSQEPTLFDSTIEENICYGLDEPASHDEVVKVAKLANIHDFIMGLPMGYETNVGEKGTQLSGGQKQRIAIARALIRNPSILLLDEATSALDTESEKVVQEALEAAQKGRTSLVIAHRLSTIQNADVIIVVNEGRVVEKGTHYQLMKEEGIYKKLCETQMLIETSE</sequence>
<comment type="subcellular location">
    <subcellularLocation>
        <location evidence="1">Membrane</location>
        <topology evidence="1">Multi-pass membrane protein</topology>
    </subcellularLocation>
</comment>
<proteinExistence type="inferred from homology"/>
<dbReference type="PANTHER" id="PTHR43394">
    <property type="entry name" value="ATP-DEPENDENT PERMEASE MDL1, MITOCHONDRIAL"/>
    <property type="match status" value="1"/>
</dbReference>
<accession>A0A0N5AM76</accession>
<dbReference type="AlphaFoldDB" id="A0A0N5AM76"/>
<evidence type="ECO:0000256" key="7">
    <source>
        <dbReference type="ARBA" id="ARBA00022840"/>
    </source>
</evidence>
<dbReference type="SUPFAM" id="SSF90123">
    <property type="entry name" value="ABC transporter transmembrane region"/>
    <property type="match status" value="2"/>
</dbReference>
<dbReference type="CDD" id="cd18577">
    <property type="entry name" value="ABC_6TM_Pgp_ABCB1_D1_like"/>
    <property type="match status" value="1"/>
</dbReference>
<protein>
    <submittedName>
        <fullName evidence="14">Multidrug resistance protein 1</fullName>
    </submittedName>
</protein>
<feature type="domain" description="ABC transmembrane type-1" evidence="12">
    <location>
        <begin position="43"/>
        <end position="349"/>
    </location>
</feature>
<comment type="similarity">
    <text evidence="2">Belongs to the ABC transporter superfamily. ABCB family. Multidrug resistance exporter (TC 3.A.1.201) subfamily.</text>
</comment>
<evidence type="ECO:0000259" key="11">
    <source>
        <dbReference type="PROSITE" id="PS50893"/>
    </source>
</evidence>
<keyword evidence="7" id="KW-0067">ATP-binding</keyword>
<dbReference type="FunFam" id="3.40.50.300:FF:000205">
    <property type="entry name" value="ABC transporter B family member 4"/>
    <property type="match status" value="1"/>
</dbReference>